<name>H1YGI3_9SPHI</name>
<dbReference type="SUPFAM" id="SSF51182">
    <property type="entry name" value="RmlC-like cupins"/>
    <property type="match status" value="1"/>
</dbReference>
<evidence type="ECO:0000313" key="2">
    <source>
        <dbReference type="Proteomes" id="UP000002774"/>
    </source>
</evidence>
<dbReference type="AlphaFoldDB" id="H1YGI3"/>
<organism evidence="1 2">
    <name type="scientific">Mucilaginibacter paludis DSM 18603</name>
    <dbReference type="NCBI Taxonomy" id="714943"/>
    <lineage>
        <taxon>Bacteria</taxon>
        <taxon>Pseudomonadati</taxon>
        <taxon>Bacteroidota</taxon>
        <taxon>Sphingobacteriia</taxon>
        <taxon>Sphingobacteriales</taxon>
        <taxon>Sphingobacteriaceae</taxon>
        <taxon>Mucilaginibacter</taxon>
    </lineage>
</organism>
<sequence length="245" mass="28424">MRFVFDGFAELLFTGNLKALFFIELQKLNVHNAILEHWHLAYRMNVKEFIESGILEEYCLGGLKAEEQAFVIQMSMLYPEVKDELTRVELFMEQMAIQNAVEVENDDLKGRIMSSLEFKEDKQYDLNNLPEINQESDHRTWLNTVRHLIPNEPAGDMIFKLLRQDKRINQTLVITKIDVPEETHTDILESFLILIGRCKCTIGNDAFEAGAGVWVEIPLYIEHDVKVLTPYVVAVLQHKLIYVPN</sequence>
<accession>H1YGI3</accession>
<dbReference type="OrthoDB" id="3395710at2"/>
<reference evidence="1" key="1">
    <citation type="submission" date="2011-09" db="EMBL/GenBank/DDBJ databases">
        <title>The permanent draft genome of Mucilaginibacter paludis DSM 18603.</title>
        <authorList>
            <consortium name="US DOE Joint Genome Institute (JGI-PGF)"/>
            <person name="Lucas S."/>
            <person name="Han J."/>
            <person name="Lapidus A."/>
            <person name="Bruce D."/>
            <person name="Goodwin L."/>
            <person name="Pitluck S."/>
            <person name="Peters L."/>
            <person name="Kyrpides N."/>
            <person name="Mavromatis K."/>
            <person name="Ivanova N."/>
            <person name="Mikhailova N."/>
            <person name="Held B."/>
            <person name="Detter J.C."/>
            <person name="Tapia R."/>
            <person name="Han C."/>
            <person name="Land M."/>
            <person name="Hauser L."/>
            <person name="Markowitz V."/>
            <person name="Cheng J.-F."/>
            <person name="Hugenholtz P."/>
            <person name="Woyke T."/>
            <person name="Wu D."/>
            <person name="Tindall B."/>
            <person name="Brambilla E."/>
            <person name="Klenk H.-P."/>
            <person name="Eisen J.A."/>
        </authorList>
    </citation>
    <scope>NUCLEOTIDE SEQUENCE [LARGE SCALE GENOMIC DNA]</scope>
    <source>
        <strain evidence="1">DSM 18603</strain>
    </source>
</reference>
<keyword evidence="2" id="KW-1185">Reference proteome</keyword>
<evidence type="ECO:0008006" key="3">
    <source>
        <dbReference type="Google" id="ProtNLM"/>
    </source>
</evidence>
<dbReference type="EMBL" id="CM001403">
    <property type="protein sequence ID" value="EHQ24535.1"/>
    <property type="molecule type" value="Genomic_DNA"/>
</dbReference>
<gene>
    <name evidence="1" type="ORF">Mucpa_0339</name>
</gene>
<proteinExistence type="predicted"/>
<dbReference type="eggNOG" id="COG0662">
    <property type="taxonomic scope" value="Bacteria"/>
</dbReference>
<dbReference type="RefSeq" id="WP_008504081.1">
    <property type="nucleotide sequence ID" value="NZ_CM001403.1"/>
</dbReference>
<evidence type="ECO:0000313" key="1">
    <source>
        <dbReference type="EMBL" id="EHQ24535.1"/>
    </source>
</evidence>
<dbReference type="Proteomes" id="UP000002774">
    <property type="component" value="Chromosome"/>
</dbReference>
<dbReference type="HOGENOM" id="CLU_1132596_0_0_10"/>
<dbReference type="InterPro" id="IPR011051">
    <property type="entry name" value="RmlC_Cupin_sf"/>
</dbReference>
<dbReference type="STRING" id="714943.Mucpa_0339"/>
<protein>
    <recommendedName>
        <fullName evidence="3">Cupin 2 conserved barrel domain protein</fullName>
    </recommendedName>
</protein>